<evidence type="ECO:0000313" key="8">
    <source>
        <dbReference type="Proteomes" id="UP000786183"/>
    </source>
</evidence>
<evidence type="ECO:0000313" key="7">
    <source>
        <dbReference type="EMBL" id="MBZ7988119.1"/>
    </source>
</evidence>
<feature type="transmembrane region" description="Helical" evidence="6">
    <location>
        <begin position="146"/>
        <end position="166"/>
    </location>
</feature>
<organism evidence="7 8">
    <name type="scientific">Campylobacter canadensis</name>
    <dbReference type="NCBI Taxonomy" id="449520"/>
    <lineage>
        <taxon>Bacteria</taxon>
        <taxon>Pseudomonadati</taxon>
        <taxon>Campylobacterota</taxon>
        <taxon>Epsilonproteobacteria</taxon>
        <taxon>Campylobacterales</taxon>
        <taxon>Campylobacteraceae</taxon>
        <taxon>Campylobacter</taxon>
    </lineage>
</organism>
<accession>A0ABS7WW30</accession>
<proteinExistence type="inferred from homology"/>
<evidence type="ECO:0000256" key="4">
    <source>
        <dbReference type="ARBA" id="ARBA00022989"/>
    </source>
</evidence>
<feature type="transmembrane region" description="Helical" evidence="6">
    <location>
        <begin position="500"/>
        <end position="522"/>
    </location>
</feature>
<feature type="transmembrane region" description="Helical" evidence="6">
    <location>
        <begin position="111"/>
        <end position="134"/>
    </location>
</feature>
<dbReference type="EMBL" id="JACGBB010000034">
    <property type="protein sequence ID" value="MBZ7988119.1"/>
    <property type="molecule type" value="Genomic_DNA"/>
</dbReference>
<dbReference type="Pfam" id="PF00939">
    <property type="entry name" value="Na_sulph_symp"/>
    <property type="match status" value="1"/>
</dbReference>
<gene>
    <name evidence="7" type="ORF">AVCANL283_08445</name>
</gene>
<keyword evidence="5 6" id="KW-0472">Membrane</keyword>
<comment type="caution">
    <text evidence="7">The sequence shown here is derived from an EMBL/GenBank/DDBJ whole genome shotgun (WGS) entry which is preliminary data.</text>
</comment>
<dbReference type="PIRSF" id="PIRSF002457">
    <property type="entry name" value="DASS"/>
    <property type="match status" value="1"/>
</dbReference>
<dbReference type="NCBIfam" id="TIGR00785">
    <property type="entry name" value="dass"/>
    <property type="match status" value="1"/>
</dbReference>
<keyword evidence="8" id="KW-1185">Reference proteome</keyword>
<feature type="transmembrane region" description="Helical" evidence="6">
    <location>
        <begin position="258"/>
        <end position="280"/>
    </location>
</feature>
<feature type="transmembrane region" description="Helical" evidence="6">
    <location>
        <begin position="311"/>
        <end position="331"/>
    </location>
</feature>
<reference evidence="7 8" key="1">
    <citation type="submission" date="2020-07" db="EMBL/GenBank/DDBJ databases">
        <title>Transfer of Campylobacter canadensis to the novel genus Avispirillum gen. nov., that also includes two novel species recovered from migratory waterfowl: Avispirillum anseris sp. nov. and Avispirillum brantae sp. nov.</title>
        <authorList>
            <person name="Miller W.G."/>
            <person name="Chapman M.H."/>
            <person name="Yee E."/>
            <person name="Inglis G.D."/>
        </authorList>
    </citation>
    <scope>NUCLEOTIDE SEQUENCE [LARGE SCALE GENOMIC DNA]</scope>
    <source>
        <strain evidence="7 8">L283</strain>
    </source>
</reference>
<dbReference type="RefSeq" id="WP_224325579.1">
    <property type="nucleotide sequence ID" value="NZ_JACGBB010000034.1"/>
</dbReference>
<evidence type="ECO:0000256" key="5">
    <source>
        <dbReference type="ARBA" id="ARBA00023136"/>
    </source>
</evidence>
<comment type="similarity">
    <text evidence="2">Belongs to the SLC13A/DASS transporter (TC 2.A.47) family. DIT1 subfamily.</text>
</comment>
<evidence type="ECO:0000256" key="2">
    <source>
        <dbReference type="ARBA" id="ARBA00007349"/>
    </source>
</evidence>
<feature type="transmembrane region" description="Helical" evidence="6">
    <location>
        <begin position="59"/>
        <end position="78"/>
    </location>
</feature>
<feature type="transmembrane region" description="Helical" evidence="6">
    <location>
        <begin position="351"/>
        <end position="369"/>
    </location>
</feature>
<evidence type="ECO:0000256" key="6">
    <source>
        <dbReference type="SAM" id="Phobius"/>
    </source>
</evidence>
<sequence>MQKDKIPLAALCILISLAFCFLPLPQGLIDLKLQLLQKAHPNYELTQLQSLALEDARLAFIYLGAFIATILCIILKVMPLGAVSLIAIAFVAFTTISVGADVAAASRSKIAINQALSAFSNSLIWLIVISVLLARGIIKTGLGKRLAFYFLSIFGKNTLGIGYSIALSEVILAPITPSNTARGGAIINPIVQSISKALGSDPANNTQNKVGTYLNLVNYQSNPISSAMFITATAPNPLVVDLIAKATNMQISITWGQWALGMFIPCICAMLLMPLVIYFISKPELTKTPDATKIAKEELQKMGAFSKDEKIMLSIFIGCLFLWAGGMSLILKLAHLLGFLSAVSVLKVDPATVAALGLATALLTGVLKYQELLEQKSAWDTLIWFSALIMLATMLDKVGITSYLGILLKDIASNFSTTTVMIFFMLAFLYSHYFFASTTAHISAMFFVFYSTGLALGAPPMLYAFMLAAAGNIMMALTHYATGTAPVIFGNGYVSMNRWWAVGFVVSVVDIVVICLVGLVWWKILGFY</sequence>
<comment type="subcellular location">
    <subcellularLocation>
        <location evidence="1">Membrane</location>
        <topology evidence="1">Multi-pass membrane protein</topology>
    </subcellularLocation>
</comment>
<feature type="transmembrane region" description="Helical" evidence="6">
    <location>
        <begin position="381"/>
        <end position="408"/>
    </location>
</feature>
<evidence type="ECO:0000256" key="1">
    <source>
        <dbReference type="ARBA" id="ARBA00004141"/>
    </source>
</evidence>
<feature type="transmembrane region" description="Helical" evidence="6">
    <location>
        <begin position="420"/>
        <end position="450"/>
    </location>
</feature>
<keyword evidence="3 6" id="KW-0812">Transmembrane</keyword>
<keyword evidence="4 6" id="KW-1133">Transmembrane helix</keyword>
<name>A0ABS7WW30_9BACT</name>
<evidence type="ECO:0000256" key="3">
    <source>
        <dbReference type="ARBA" id="ARBA00022692"/>
    </source>
</evidence>
<dbReference type="InterPro" id="IPR001898">
    <property type="entry name" value="SLC13A/DASS"/>
</dbReference>
<feature type="transmembrane region" description="Helical" evidence="6">
    <location>
        <begin position="85"/>
        <end position="105"/>
    </location>
</feature>
<protein>
    <submittedName>
        <fullName evidence="7">DASS family sodium-coupled anion symporter</fullName>
    </submittedName>
</protein>
<dbReference type="InterPro" id="IPR030676">
    <property type="entry name" value="CitT-rel"/>
</dbReference>
<dbReference type="PANTHER" id="PTHR42826">
    <property type="entry name" value="DICARBOXYLATE TRANSPORTER 2.1, CHLOROPLASTIC"/>
    <property type="match status" value="1"/>
</dbReference>
<dbReference type="Proteomes" id="UP000786183">
    <property type="component" value="Unassembled WGS sequence"/>
</dbReference>